<feature type="region of interest" description="Disordered" evidence="1">
    <location>
        <begin position="1"/>
        <end position="20"/>
    </location>
</feature>
<organism evidence="2 3">
    <name type="scientific">Clostridium neuense</name>
    <dbReference type="NCBI Taxonomy" id="1728934"/>
    <lineage>
        <taxon>Bacteria</taxon>
        <taxon>Bacillati</taxon>
        <taxon>Bacillota</taxon>
        <taxon>Clostridia</taxon>
        <taxon>Eubacteriales</taxon>
        <taxon>Clostridiaceae</taxon>
        <taxon>Clostridium</taxon>
    </lineage>
</organism>
<keyword evidence="3" id="KW-1185">Reference proteome</keyword>
<feature type="compositionally biased region" description="Basic and acidic residues" evidence="1">
    <location>
        <begin position="1"/>
        <end position="17"/>
    </location>
</feature>
<dbReference type="Proteomes" id="UP001623592">
    <property type="component" value="Unassembled WGS sequence"/>
</dbReference>
<evidence type="ECO:0000256" key="1">
    <source>
        <dbReference type="SAM" id="MobiDB-lite"/>
    </source>
</evidence>
<name>A0ABW8THJ5_9CLOT</name>
<sequence>MPKNINLDRRLTKSPKEPDEEMRELNTMLAYGSINLGLNSVPEENASEKRVREDLKK</sequence>
<evidence type="ECO:0000313" key="3">
    <source>
        <dbReference type="Proteomes" id="UP001623592"/>
    </source>
</evidence>
<dbReference type="RefSeq" id="WP_406788570.1">
    <property type="nucleotide sequence ID" value="NZ_JBJIAA010000013.1"/>
</dbReference>
<reference evidence="2 3" key="1">
    <citation type="submission" date="2024-11" db="EMBL/GenBank/DDBJ databases">
        <authorList>
            <person name="Heng Y.C."/>
            <person name="Lim A.C.H."/>
            <person name="Lee J.K.Y."/>
            <person name="Kittelmann S."/>
        </authorList>
    </citation>
    <scope>NUCLEOTIDE SEQUENCE [LARGE SCALE GENOMIC DNA]</scope>
    <source>
        <strain evidence="2 3">WILCCON 0114</strain>
    </source>
</reference>
<comment type="caution">
    <text evidence="2">The sequence shown here is derived from an EMBL/GenBank/DDBJ whole genome shotgun (WGS) entry which is preliminary data.</text>
</comment>
<dbReference type="EMBL" id="JBJIAA010000013">
    <property type="protein sequence ID" value="MFL0251920.1"/>
    <property type="molecule type" value="Genomic_DNA"/>
</dbReference>
<evidence type="ECO:0000313" key="2">
    <source>
        <dbReference type="EMBL" id="MFL0251920.1"/>
    </source>
</evidence>
<protein>
    <submittedName>
        <fullName evidence="2">Uncharacterized protein</fullName>
    </submittedName>
</protein>
<gene>
    <name evidence="2" type="ORF">ACJDT4_15990</name>
</gene>
<proteinExistence type="predicted"/>
<accession>A0ABW8THJ5</accession>